<dbReference type="Gene3D" id="2.20.200.10">
    <property type="entry name" value="Outer membrane efflux proteins (OEP)"/>
    <property type="match status" value="1"/>
</dbReference>
<dbReference type="InterPro" id="IPR003423">
    <property type="entry name" value="OMP_efflux"/>
</dbReference>
<dbReference type="NCBIfam" id="TIGR01845">
    <property type="entry name" value="outer_NodT"/>
    <property type="match status" value="1"/>
</dbReference>
<dbReference type="Proteomes" id="UP000278085">
    <property type="component" value="Unassembled WGS sequence"/>
</dbReference>
<keyword evidence="2" id="KW-0732">Signal</keyword>
<organism evidence="3 4">
    <name type="scientific">Massilia atriviolacea</name>
    <dbReference type="NCBI Taxonomy" id="2495579"/>
    <lineage>
        <taxon>Bacteria</taxon>
        <taxon>Pseudomonadati</taxon>
        <taxon>Pseudomonadota</taxon>
        <taxon>Betaproteobacteria</taxon>
        <taxon>Burkholderiales</taxon>
        <taxon>Oxalobacteraceae</taxon>
        <taxon>Telluria group</taxon>
        <taxon>Massilia</taxon>
    </lineage>
</organism>
<keyword evidence="4" id="KW-1185">Reference proteome</keyword>
<dbReference type="EMBL" id="RXLQ01000041">
    <property type="protein sequence ID" value="RSZ55094.1"/>
    <property type="molecule type" value="Genomic_DNA"/>
</dbReference>
<dbReference type="RefSeq" id="WP_126077928.1">
    <property type="nucleotide sequence ID" value="NZ_CP051166.1"/>
</dbReference>
<comment type="similarity">
    <text evidence="1 2">Belongs to the outer membrane factor (OMF) (TC 1.B.17) family.</text>
</comment>
<keyword evidence="2" id="KW-0564">Palmitate</keyword>
<dbReference type="PANTHER" id="PTHR30203:SF29">
    <property type="entry name" value="PROTEIN CYAE"/>
    <property type="match status" value="1"/>
</dbReference>
<dbReference type="Pfam" id="PF02321">
    <property type="entry name" value="OEP"/>
    <property type="match status" value="2"/>
</dbReference>
<keyword evidence="2" id="KW-1134">Transmembrane beta strand</keyword>
<protein>
    <submittedName>
        <fullName evidence="3">Efflux transporter outer membrane subunit</fullName>
    </submittedName>
</protein>
<gene>
    <name evidence="3" type="ORF">EJB06_31235</name>
</gene>
<evidence type="ECO:0000256" key="2">
    <source>
        <dbReference type="RuleBase" id="RU362097"/>
    </source>
</evidence>
<dbReference type="GO" id="GO:0005886">
    <property type="term" value="C:plasma membrane"/>
    <property type="evidence" value="ECO:0007669"/>
    <property type="project" value="UniProtKB-SubCell"/>
</dbReference>
<name>A0A430HC55_9BURK</name>
<accession>A0A430HC55</accession>
<dbReference type="SUPFAM" id="SSF56954">
    <property type="entry name" value="Outer membrane efflux proteins (OEP)"/>
    <property type="match status" value="1"/>
</dbReference>
<keyword evidence="2" id="KW-0472">Membrane</keyword>
<dbReference type="AlphaFoldDB" id="A0A430HC55"/>
<dbReference type="OrthoDB" id="9770517at2"/>
<keyword evidence="2" id="KW-0449">Lipoprotein</keyword>
<comment type="caution">
    <text evidence="3">The sequence shown here is derived from an EMBL/GenBank/DDBJ whole genome shotgun (WGS) entry which is preliminary data.</text>
</comment>
<feature type="signal peptide" evidence="2">
    <location>
        <begin position="1"/>
        <end position="28"/>
    </location>
</feature>
<dbReference type="PROSITE" id="PS51257">
    <property type="entry name" value="PROKAR_LIPOPROTEIN"/>
    <property type="match status" value="1"/>
</dbReference>
<reference evidence="3 4" key="1">
    <citation type="submission" date="2018-12" db="EMBL/GenBank/DDBJ databases">
        <authorList>
            <person name="Yang E."/>
        </authorList>
    </citation>
    <scope>NUCLEOTIDE SEQUENCE [LARGE SCALE GENOMIC DNA]</scope>
    <source>
        <strain evidence="3 4">SOD</strain>
    </source>
</reference>
<proteinExistence type="inferred from homology"/>
<dbReference type="Gene3D" id="1.20.1600.10">
    <property type="entry name" value="Outer membrane efflux proteins (OEP)"/>
    <property type="match status" value="1"/>
</dbReference>
<evidence type="ECO:0000313" key="4">
    <source>
        <dbReference type="Proteomes" id="UP000278085"/>
    </source>
</evidence>
<evidence type="ECO:0000313" key="3">
    <source>
        <dbReference type="EMBL" id="RSZ55094.1"/>
    </source>
</evidence>
<keyword evidence="2" id="KW-0812">Transmembrane</keyword>
<comment type="subcellular location">
    <subcellularLocation>
        <location evidence="2">Cell membrane</location>
        <topology evidence="2">Lipid-anchor</topology>
    </subcellularLocation>
</comment>
<feature type="chain" id="PRO_5018822888" evidence="2">
    <location>
        <begin position="29"/>
        <end position="476"/>
    </location>
</feature>
<sequence length="476" mass="50466">MKRTFVPMLAAASLLAGCSVGPVYQAPAAPGATRFQASLPQPAAAGAGQASDLTDWWRQFDDPLVAQLVDAALAGNPSLAQSFARIERARAESSSAGSALLPALDLSAYSQRQGVRSGGVKRISSNQARSLDASWEIDLFGAVRKGAQAADARVAARSADWHAVRVSLVAEVSGALVNYRACGASLAVLGQDAASREQTAQLTRMKIKAGFTSTANGLLSDASFADARQRVVAQRAECDLYVKALVALTDIPEASLRTRLAGSDAVPRPREFVVNTVPAALLSQRPDIASAEAELQAASADINVAQARRYPRITLGGSIGLLRFEGSNDTANGWSFLPQMTVPLFDGGKRRADVKVAQARFDEARAGYEVKVRNAVRETEEALVRLDALTRREADAAAAARDYERYLQSGQDRYRAGPGSLFELEDARRTALTARQVLINVQHERVLAWIALYKALGGGWHGATVAARGADAPAAG</sequence>
<evidence type="ECO:0000256" key="1">
    <source>
        <dbReference type="ARBA" id="ARBA00007613"/>
    </source>
</evidence>
<dbReference type="PANTHER" id="PTHR30203">
    <property type="entry name" value="OUTER MEMBRANE CATION EFFLUX PROTEIN"/>
    <property type="match status" value="1"/>
</dbReference>
<dbReference type="InterPro" id="IPR010131">
    <property type="entry name" value="MdtP/NodT-like"/>
</dbReference>
<dbReference type="GO" id="GO:0015562">
    <property type="term" value="F:efflux transmembrane transporter activity"/>
    <property type="evidence" value="ECO:0007669"/>
    <property type="project" value="InterPro"/>
</dbReference>